<evidence type="ECO:0000256" key="1">
    <source>
        <dbReference type="SAM" id="Coils"/>
    </source>
</evidence>
<feature type="coiled-coil region" evidence="1">
    <location>
        <begin position="36"/>
        <end position="66"/>
    </location>
</feature>
<keyword evidence="1" id="KW-0175">Coiled coil</keyword>
<accession>A0A5N6U4Q6</accession>
<evidence type="ECO:0000256" key="2">
    <source>
        <dbReference type="SAM" id="MobiDB-lite"/>
    </source>
</evidence>
<keyword evidence="4" id="KW-1185">Reference proteome</keyword>
<dbReference type="EMBL" id="ML742038">
    <property type="protein sequence ID" value="KAE8153552.1"/>
    <property type="molecule type" value="Genomic_DNA"/>
</dbReference>
<sequence>MEHPRVGNTVADALHAYLRRVMEYFELFYYEYSQILRNERLAIERCRRLQEQLQKQQEQAEAVLTQRDNQISLLTQRVSSLVYCPNFMDDDNISRDMRRLGYLVAAWATTNFRKSEQLNRLTAESLRAKDMYCYGDEEPQTFHERLIVVRAVVSWYIYNYIFMWAFVGSGSRQADVDLASVALEIQRQCPSFVSVHWQTATSIGMQTLSRHILNDKCISVCHGVEHILSEYSPTESGSRIHTLSRIVAKCLELKHRMKRQESGYIFFRSPSGHMYTPDSMQNEARTQDLPQLVRSSLWPGLLKRMSDSTLVVQPEIVWTKGMTDYTHDPSVSMGPEASDESKLETGAGERSIVEHQVSSNNHGPVSTETSSDSSDITDDSWIDSRVQ</sequence>
<dbReference type="Proteomes" id="UP000325780">
    <property type="component" value="Unassembled WGS sequence"/>
</dbReference>
<proteinExistence type="predicted"/>
<evidence type="ECO:0000313" key="4">
    <source>
        <dbReference type="Proteomes" id="UP000325780"/>
    </source>
</evidence>
<organism evidence="3 4">
    <name type="scientific">Aspergillus avenaceus</name>
    <dbReference type="NCBI Taxonomy" id="36643"/>
    <lineage>
        <taxon>Eukaryota</taxon>
        <taxon>Fungi</taxon>
        <taxon>Dikarya</taxon>
        <taxon>Ascomycota</taxon>
        <taxon>Pezizomycotina</taxon>
        <taxon>Eurotiomycetes</taxon>
        <taxon>Eurotiomycetidae</taxon>
        <taxon>Eurotiales</taxon>
        <taxon>Aspergillaceae</taxon>
        <taxon>Aspergillus</taxon>
        <taxon>Aspergillus subgen. Circumdati</taxon>
    </lineage>
</organism>
<evidence type="ECO:0000313" key="3">
    <source>
        <dbReference type="EMBL" id="KAE8153552.1"/>
    </source>
</evidence>
<dbReference type="AlphaFoldDB" id="A0A5N6U4Q6"/>
<dbReference type="OrthoDB" id="4227183at2759"/>
<name>A0A5N6U4Q6_ASPAV</name>
<protein>
    <submittedName>
        <fullName evidence="3">Uncharacterized protein</fullName>
    </submittedName>
</protein>
<reference evidence="3 4" key="1">
    <citation type="submission" date="2019-04" db="EMBL/GenBank/DDBJ databases">
        <title>Friends and foes A comparative genomics study of 23 Aspergillus species from section Flavi.</title>
        <authorList>
            <consortium name="DOE Joint Genome Institute"/>
            <person name="Kjaerbolling I."/>
            <person name="Vesth T."/>
            <person name="Frisvad J.C."/>
            <person name="Nybo J.L."/>
            <person name="Theobald S."/>
            <person name="Kildgaard S."/>
            <person name="Isbrandt T."/>
            <person name="Kuo A."/>
            <person name="Sato A."/>
            <person name="Lyhne E.K."/>
            <person name="Kogle M.E."/>
            <person name="Wiebenga A."/>
            <person name="Kun R.S."/>
            <person name="Lubbers R.J."/>
            <person name="Makela M.R."/>
            <person name="Barry K."/>
            <person name="Chovatia M."/>
            <person name="Clum A."/>
            <person name="Daum C."/>
            <person name="Haridas S."/>
            <person name="He G."/>
            <person name="LaButti K."/>
            <person name="Lipzen A."/>
            <person name="Mondo S."/>
            <person name="Riley R."/>
            <person name="Salamov A."/>
            <person name="Simmons B.A."/>
            <person name="Magnuson J.K."/>
            <person name="Henrissat B."/>
            <person name="Mortensen U.H."/>
            <person name="Larsen T.O."/>
            <person name="Devries R.P."/>
            <person name="Grigoriev I.V."/>
            <person name="Machida M."/>
            <person name="Baker S.E."/>
            <person name="Andersen M.R."/>
        </authorList>
    </citation>
    <scope>NUCLEOTIDE SEQUENCE [LARGE SCALE GENOMIC DNA]</scope>
    <source>
        <strain evidence="3 4">IBT 18842</strain>
    </source>
</reference>
<gene>
    <name evidence="3" type="ORF">BDV25DRAFT_136846</name>
</gene>
<feature type="region of interest" description="Disordered" evidence="2">
    <location>
        <begin position="323"/>
        <end position="387"/>
    </location>
</feature>